<keyword evidence="2" id="KW-1185">Reference proteome</keyword>
<accession>A0A0G9MPB9</accession>
<proteinExistence type="predicted"/>
<dbReference type="EMBL" id="LBHB01000004">
    <property type="protein sequence ID" value="KLE32444.1"/>
    <property type="molecule type" value="Genomic_DNA"/>
</dbReference>
<dbReference type="Proteomes" id="UP000053464">
    <property type="component" value="Unassembled WGS sequence"/>
</dbReference>
<dbReference type="PATRIC" id="fig|1581420.6.peg.2762"/>
<reference evidence="1 2" key="1">
    <citation type="submission" date="2015-04" db="EMBL/GenBank/DDBJ databases">
        <title>The draft genome sequence of Erythrobacter luteus KA37.</title>
        <authorList>
            <person name="Zhuang L."/>
            <person name="Liu Y."/>
            <person name="Shao Z."/>
        </authorList>
    </citation>
    <scope>NUCLEOTIDE SEQUENCE [LARGE SCALE GENOMIC DNA]</scope>
    <source>
        <strain evidence="1 2">KA37</strain>
    </source>
</reference>
<dbReference type="OrthoDB" id="10008478at2"/>
<comment type="caution">
    <text evidence="1">The sequence shown here is derived from an EMBL/GenBank/DDBJ whole genome shotgun (WGS) entry which is preliminary data.</text>
</comment>
<name>A0A0G9MPB9_9SPHN</name>
<protein>
    <submittedName>
        <fullName evidence="1">Uncharacterized protein</fullName>
    </submittedName>
</protein>
<evidence type="ECO:0000313" key="1">
    <source>
        <dbReference type="EMBL" id="KLE32444.1"/>
    </source>
</evidence>
<sequence>MWKPTDNRVGDQTLRITIDTNTRVPAEDQLRWAGEIVAFIRRQPDAGADVVISVAHLGEGSTLLELVCLGMIAAGGVGIFGIAVHKHLQQPEEQMAQATAAMGQSYGGTRITIECGALPQPLELDLKLVAGGQRFAPVEGRAAGRIEVQGVGEAIVSSPTATPDRDEKMIELVGTFHIDDADAAPIFETDDGLRIVADVSALDPNTSIIADGLRASIRGSLDIDQSGPSEVVINLQSATKLDADTLTDEDDRQFVTEQGDTLVVDNDPVVPENLDREPSEEQDARLVVMFGRIVTTHGGRFAVFRTERSEYRIVAPQNLYEDVPIGEDLRVEAVLEGQDLSIVKWEMIEPATSNGWPPTDSESNFTTIPADQAVEIEGQFRLDAGQVFFQMEDGTYGRVDLIESDRPLPLRMPLFARVRATRGDRGGYADRGVAVEGWTLKSLNYDAGDFSVEPLVEAIPEQSSRTQVKLIFNFGERQVPVFVSQKALKDLTGLQRLSKDDMMRVAEDNGGLIAKAVVKKLKQGELVADGVMITTIDLL</sequence>
<evidence type="ECO:0000313" key="2">
    <source>
        <dbReference type="Proteomes" id="UP000053464"/>
    </source>
</evidence>
<dbReference type="RefSeq" id="WP_047004958.1">
    <property type="nucleotide sequence ID" value="NZ_LBHB01000004.1"/>
</dbReference>
<gene>
    <name evidence="1" type="ORF">AAW00_13510</name>
</gene>
<dbReference type="AlphaFoldDB" id="A0A0G9MPB9"/>
<organism evidence="1 2">
    <name type="scientific">Aurantiacibacter luteus</name>
    <dbReference type="NCBI Taxonomy" id="1581420"/>
    <lineage>
        <taxon>Bacteria</taxon>
        <taxon>Pseudomonadati</taxon>
        <taxon>Pseudomonadota</taxon>
        <taxon>Alphaproteobacteria</taxon>
        <taxon>Sphingomonadales</taxon>
        <taxon>Erythrobacteraceae</taxon>
        <taxon>Aurantiacibacter</taxon>
    </lineage>
</organism>